<gene>
    <name evidence="1" type="ORF">HMPREF0971_02939</name>
</gene>
<dbReference type="HOGENOM" id="CLU_2900460_0_0_10"/>
<protein>
    <submittedName>
        <fullName evidence="1">Uncharacterized protein</fullName>
    </submittedName>
</protein>
<dbReference type="EMBL" id="ACUZ02000056">
    <property type="protein sequence ID" value="EFB30682.1"/>
    <property type="molecule type" value="Genomic_DNA"/>
</dbReference>
<organism evidence="1 2">
    <name type="scientific">Segatella oris F0302</name>
    <dbReference type="NCBI Taxonomy" id="649760"/>
    <lineage>
        <taxon>Bacteria</taxon>
        <taxon>Pseudomonadati</taxon>
        <taxon>Bacteroidota</taxon>
        <taxon>Bacteroidia</taxon>
        <taxon>Bacteroidales</taxon>
        <taxon>Prevotellaceae</taxon>
        <taxon>Segatella</taxon>
    </lineage>
</organism>
<accession>D1QVG1</accession>
<name>D1QVG1_9BACT</name>
<proteinExistence type="predicted"/>
<comment type="caution">
    <text evidence="1">The sequence shown here is derived from an EMBL/GenBank/DDBJ whole genome shotgun (WGS) entry which is preliminary data.</text>
</comment>
<evidence type="ECO:0000313" key="2">
    <source>
        <dbReference type="Proteomes" id="UP000004079"/>
    </source>
</evidence>
<dbReference type="Proteomes" id="UP000004079">
    <property type="component" value="Unassembled WGS sequence"/>
</dbReference>
<sequence length="62" mass="7515">MLRTLILRKSKWCYCSSYNTYKQKMCKYSLQIFTHYLCEAFNSKLKSFSLQIRAFFQQSATH</sequence>
<reference evidence="1 2" key="1">
    <citation type="submission" date="2009-11" db="EMBL/GenBank/DDBJ databases">
        <authorList>
            <person name="Weinstock G."/>
            <person name="Sodergren E."/>
            <person name="Clifton S."/>
            <person name="Fulton L."/>
            <person name="Fulton B."/>
            <person name="Courtney L."/>
            <person name="Fronick C."/>
            <person name="Harrison M."/>
            <person name="Strong C."/>
            <person name="Farmer C."/>
            <person name="Delahaunty K."/>
            <person name="Markovic C."/>
            <person name="Hall O."/>
            <person name="Minx P."/>
            <person name="Tomlinson C."/>
            <person name="Mitreva M."/>
            <person name="Nelson J."/>
            <person name="Hou S."/>
            <person name="Wollam A."/>
            <person name="Pepin K.H."/>
            <person name="Johnson M."/>
            <person name="Bhonagiri V."/>
            <person name="Nash W.E."/>
            <person name="Warren W."/>
            <person name="Chinwalla A."/>
            <person name="Mardis E.R."/>
            <person name="Wilson R.K."/>
        </authorList>
    </citation>
    <scope>NUCLEOTIDE SEQUENCE [LARGE SCALE GENOMIC DNA]</scope>
    <source>
        <strain evidence="1 2">F0302</strain>
    </source>
</reference>
<evidence type="ECO:0000313" key="1">
    <source>
        <dbReference type="EMBL" id="EFB30682.1"/>
    </source>
</evidence>
<dbReference type="AlphaFoldDB" id="D1QVG1"/>